<evidence type="ECO:0000313" key="3">
    <source>
        <dbReference type="Proteomes" id="UP001362999"/>
    </source>
</evidence>
<dbReference type="EMBL" id="JAWWNJ010000100">
    <property type="protein sequence ID" value="KAK6995977.1"/>
    <property type="molecule type" value="Genomic_DNA"/>
</dbReference>
<name>A0AAV9ZXZ5_9AGAR</name>
<dbReference type="AlphaFoldDB" id="A0AAV9ZXZ5"/>
<organism evidence="2 3">
    <name type="scientific">Favolaschia claudopus</name>
    <dbReference type="NCBI Taxonomy" id="2862362"/>
    <lineage>
        <taxon>Eukaryota</taxon>
        <taxon>Fungi</taxon>
        <taxon>Dikarya</taxon>
        <taxon>Basidiomycota</taxon>
        <taxon>Agaricomycotina</taxon>
        <taxon>Agaricomycetes</taxon>
        <taxon>Agaricomycetidae</taxon>
        <taxon>Agaricales</taxon>
        <taxon>Marasmiineae</taxon>
        <taxon>Mycenaceae</taxon>
        <taxon>Favolaschia</taxon>
    </lineage>
</organism>
<proteinExistence type="predicted"/>
<feature type="region of interest" description="Disordered" evidence="1">
    <location>
        <begin position="317"/>
        <end position="336"/>
    </location>
</feature>
<evidence type="ECO:0000256" key="1">
    <source>
        <dbReference type="SAM" id="MobiDB-lite"/>
    </source>
</evidence>
<gene>
    <name evidence="2" type="ORF">R3P38DRAFT_3222957</name>
</gene>
<protein>
    <submittedName>
        <fullName evidence="2">Uncharacterized protein</fullName>
    </submittedName>
</protein>
<evidence type="ECO:0000313" key="2">
    <source>
        <dbReference type="EMBL" id="KAK6995977.1"/>
    </source>
</evidence>
<feature type="region of interest" description="Disordered" evidence="1">
    <location>
        <begin position="344"/>
        <end position="404"/>
    </location>
</feature>
<sequence length="404" mass="44272">MSVPPAQHFTLYPPPFPSAFPHYFLALAQFRVPRASKLSPLPARINSDFPNHFSPSFPIPLHSSPPDILNSRRLIHRLRHWHAFINIQTGTAAGWADPPPSYAASTRTPPCLASHSRTPLSSPRFLSPALDSVSPPRLLPLFFPPHSTIYLNSALACSRNRDSHSSTRDFRDTPNTDARSAVVLLNTSCKSYSIAYSAKVKCFSYFRLPFFISFLLPRTTASIALTGHPPHSKPFPNRDPRRTSANEAPPPLLPHPSHSHPLPAPQPVSVTASASPNKGAPLHYPTRIRHTYRNEQAYPCLRAQTEAHRPCRFAAASALSPEPPPSFRCRTHDHAPPEPAYAVARAATSKRTRTGAQTNPHSPRRAAPAPTSTPPPAPVRNVPYPHPQAQTGLTAPAASSPHIR</sequence>
<dbReference type="Proteomes" id="UP001362999">
    <property type="component" value="Unassembled WGS sequence"/>
</dbReference>
<accession>A0AAV9ZXZ5</accession>
<keyword evidence="3" id="KW-1185">Reference proteome</keyword>
<comment type="caution">
    <text evidence="2">The sequence shown here is derived from an EMBL/GenBank/DDBJ whole genome shotgun (WGS) entry which is preliminary data.</text>
</comment>
<reference evidence="2 3" key="1">
    <citation type="journal article" date="2024" name="J Genomics">
        <title>Draft genome sequencing and assembly of Favolaschia claudopus CIRM-BRFM 2984 isolated from oak limbs.</title>
        <authorList>
            <person name="Navarro D."/>
            <person name="Drula E."/>
            <person name="Chaduli D."/>
            <person name="Cazenave R."/>
            <person name="Ahrendt S."/>
            <person name="Wang J."/>
            <person name="Lipzen A."/>
            <person name="Daum C."/>
            <person name="Barry K."/>
            <person name="Grigoriev I.V."/>
            <person name="Favel A."/>
            <person name="Rosso M.N."/>
            <person name="Martin F."/>
        </authorList>
    </citation>
    <scope>NUCLEOTIDE SEQUENCE [LARGE SCALE GENOMIC DNA]</scope>
    <source>
        <strain evidence="2 3">CIRM-BRFM 2984</strain>
    </source>
</reference>
<feature type="region of interest" description="Disordered" evidence="1">
    <location>
        <begin position="226"/>
        <end position="284"/>
    </location>
</feature>